<dbReference type="RefSeq" id="WP_244355673.1">
    <property type="nucleotide sequence ID" value="NZ_JAJNNZ010000003.1"/>
</dbReference>
<dbReference type="AlphaFoldDB" id="A0A9X1W897"/>
<proteinExistence type="predicted"/>
<keyword evidence="2" id="KW-1185">Reference proteome</keyword>
<gene>
    <name evidence="1" type="ORF">LNL84_05225</name>
</gene>
<dbReference type="EMBL" id="JAJNNZ010000003">
    <property type="protein sequence ID" value="MCJ2376232.1"/>
    <property type="molecule type" value="Genomic_DNA"/>
</dbReference>
<accession>A0A9X1W897</accession>
<dbReference type="Proteomes" id="UP001139488">
    <property type="component" value="Unassembled WGS sequence"/>
</dbReference>
<sequence>MRKRILPIPLILLIPSVLLVAVVVAGVYRFSLSDEDILAKFPSSHQNHDVIVKNFLSLNATNPWTIQIPESHAFSLLDTVDESSKTIIGQYDSGVERGKVFVFYHHLQTIGKDYADPKGFVAPFMISNQGSGLFYYLGLFRWDGQKSRVVLSDSVLLGDRIELDGIVRTDDKLSVRFKQHSETQAMSDAPNADTRLEVGVQSGKISLH</sequence>
<name>A0A9X1W897_9VIBR</name>
<organism evidence="1 2">
    <name type="scientific">Vibrio gelatinilyticus</name>
    <dbReference type="NCBI Taxonomy" id="2893468"/>
    <lineage>
        <taxon>Bacteria</taxon>
        <taxon>Pseudomonadati</taxon>
        <taxon>Pseudomonadota</taxon>
        <taxon>Gammaproteobacteria</taxon>
        <taxon>Vibrionales</taxon>
        <taxon>Vibrionaceae</taxon>
        <taxon>Vibrio</taxon>
    </lineage>
</organism>
<reference evidence="1" key="1">
    <citation type="submission" date="2021-11" db="EMBL/GenBank/DDBJ databases">
        <title>Vibrio ZSDE26 sp. nov. and Vibrio ZSDZ34 sp. nov., isolated from coastal seawater in Qingdao.</title>
        <authorList>
            <person name="Zhang P."/>
        </authorList>
    </citation>
    <scope>NUCLEOTIDE SEQUENCE</scope>
    <source>
        <strain evidence="1">ZSDZ34</strain>
    </source>
</reference>
<protein>
    <submittedName>
        <fullName evidence="1">Uncharacterized protein</fullName>
    </submittedName>
</protein>
<comment type="caution">
    <text evidence="1">The sequence shown here is derived from an EMBL/GenBank/DDBJ whole genome shotgun (WGS) entry which is preliminary data.</text>
</comment>
<evidence type="ECO:0000313" key="2">
    <source>
        <dbReference type="Proteomes" id="UP001139488"/>
    </source>
</evidence>
<evidence type="ECO:0000313" key="1">
    <source>
        <dbReference type="EMBL" id="MCJ2376232.1"/>
    </source>
</evidence>